<protein>
    <submittedName>
        <fullName evidence="2">IgGFc_binding domain-containing protein</fullName>
    </submittedName>
</protein>
<organism evidence="1 2">
    <name type="scientific">Caenorhabditis tropicalis</name>
    <dbReference type="NCBI Taxonomy" id="1561998"/>
    <lineage>
        <taxon>Eukaryota</taxon>
        <taxon>Metazoa</taxon>
        <taxon>Ecdysozoa</taxon>
        <taxon>Nematoda</taxon>
        <taxon>Chromadorea</taxon>
        <taxon>Rhabditida</taxon>
        <taxon>Rhabditina</taxon>
        <taxon>Rhabditomorpha</taxon>
        <taxon>Rhabditoidea</taxon>
        <taxon>Rhabditidae</taxon>
        <taxon>Peloderinae</taxon>
        <taxon>Caenorhabditis</taxon>
    </lineage>
</organism>
<dbReference type="PANTHER" id="PTHR47920:SF1">
    <property type="entry name" value="CUB-LIKE DOMAIN-CONTAINING PROTEIN"/>
    <property type="match status" value="1"/>
</dbReference>
<proteinExistence type="predicted"/>
<sequence length="378" mass="42268">MTGPQGRSKALLVFQWLKMPKSTWTETLHKNQSGTNVDCMEIQQNPITFTAAENGEKVALNIAHSGYILDKFDSYFIFDGPDTSSPVVGRMNSHVVVPFIPSNQSVTIIGLTKQVVYSNIIANIKSNIGAYRKYQAAVVIDQYGGQLDSINQTIAVTFIAKDANQLYITYLKFNEIENEKCEMRIISGTPSPISNLLLIYTPSSPLNISFPQQFPASQFTAELSDCSVYMVITKNTPVNFNMVTDERIGYVFTPSFLDSQQTPFLNFTLNSNETRHFSTTVESVKVYNKQILAINVMNSKGISTMSAVVTGNETGGSAEGIGNSVNINFSGMTGQGQAKIRFNHWFLLFYLHSFSFDENFLNLLQIILNRYLHSYNYK</sequence>
<reference evidence="2" key="1">
    <citation type="submission" date="2016-11" db="UniProtKB">
        <authorList>
            <consortium name="WormBaseParasite"/>
        </authorList>
    </citation>
    <scope>IDENTIFICATION</scope>
</reference>
<dbReference type="WBParaSite" id="Csp11.Scaffold536.g3308.t2">
    <property type="protein sequence ID" value="Csp11.Scaffold536.g3308.t2"/>
    <property type="gene ID" value="Csp11.Scaffold536.g3308"/>
</dbReference>
<keyword evidence="1" id="KW-1185">Reference proteome</keyword>
<dbReference type="PANTHER" id="PTHR47920">
    <property type="entry name" value="PROTEIN CBG13378-RELATED"/>
    <property type="match status" value="1"/>
</dbReference>
<dbReference type="Proteomes" id="UP000095282">
    <property type="component" value="Unplaced"/>
</dbReference>
<evidence type="ECO:0000313" key="2">
    <source>
        <dbReference type="WBParaSite" id="Csp11.Scaffold536.g3308.t2"/>
    </source>
</evidence>
<accession>A0A1I7T806</accession>
<dbReference type="AlphaFoldDB" id="A0A1I7T806"/>
<evidence type="ECO:0000313" key="1">
    <source>
        <dbReference type="Proteomes" id="UP000095282"/>
    </source>
</evidence>
<name>A0A1I7T806_9PELO</name>